<dbReference type="Pfam" id="PF15915">
    <property type="entry name" value="BAT"/>
    <property type="match status" value="1"/>
</dbReference>
<dbReference type="InterPro" id="IPR031803">
    <property type="entry name" value="BAT_GAF/HTH-assoc"/>
</dbReference>
<gene>
    <name evidence="7" type="ORF">DP106_04690</name>
</gene>
<name>A0A3A6Q1J2_9EURY</name>
<evidence type="ECO:0000259" key="6">
    <source>
        <dbReference type="PROSITE" id="PS50110"/>
    </source>
</evidence>
<keyword evidence="3" id="KW-0805">Transcription regulation</keyword>
<dbReference type="Pfam" id="PF01590">
    <property type="entry name" value="GAF"/>
    <property type="match status" value="1"/>
</dbReference>
<dbReference type="EMBL" id="QMDW01000005">
    <property type="protein sequence ID" value="RJX50568.1"/>
    <property type="molecule type" value="Genomic_DNA"/>
</dbReference>
<dbReference type="InterPro" id="IPR029016">
    <property type="entry name" value="GAF-like_dom_sf"/>
</dbReference>
<dbReference type="GO" id="GO:0000160">
    <property type="term" value="P:phosphorelay signal transduction system"/>
    <property type="evidence" value="ECO:0007669"/>
    <property type="project" value="InterPro"/>
</dbReference>
<evidence type="ECO:0000256" key="1">
    <source>
        <dbReference type="ARBA" id="ARBA00022679"/>
    </source>
</evidence>
<dbReference type="Proteomes" id="UP000281564">
    <property type="component" value="Unassembled WGS sequence"/>
</dbReference>
<protein>
    <recommendedName>
        <fullName evidence="6">Response regulatory domain-containing protein</fullName>
    </recommendedName>
</protein>
<keyword evidence="5" id="KW-0597">Phosphoprotein</keyword>
<dbReference type="PANTHER" id="PTHR34236">
    <property type="entry name" value="DIMETHYL SULFOXIDE REDUCTASE TRANSCRIPTIONAL ACTIVATOR"/>
    <property type="match status" value="1"/>
</dbReference>
<keyword evidence="2" id="KW-0418">Kinase</keyword>
<dbReference type="Gene3D" id="3.40.50.2300">
    <property type="match status" value="1"/>
</dbReference>
<dbReference type="Gene3D" id="3.30.450.40">
    <property type="match status" value="1"/>
</dbReference>
<evidence type="ECO:0000313" key="8">
    <source>
        <dbReference type="Proteomes" id="UP000281564"/>
    </source>
</evidence>
<accession>A0A3A6Q1J2</accession>
<dbReference type="OrthoDB" id="8127at2157"/>
<evidence type="ECO:0000256" key="3">
    <source>
        <dbReference type="ARBA" id="ARBA00023015"/>
    </source>
</evidence>
<evidence type="ECO:0000256" key="2">
    <source>
        <dbReference type="ARBA" id="ARBA00022777"/>
    </source>
</evidence>
<dbReference type="PROSITE" id="PS50110">
    <property type="entry name" value="RESPONSE_REGULATORY"/>
    <property type="match status" value="1"/>
</dbReference>
<dbReference type="PANTHER" id="PTHR34236:SF1">
    <property type="entry name" value="DIMETHYL SULFOXIDE REDUCTASE TRANSCRIPTIONAL ACTIVATOR"/>
    <property type="match status" value="1"/>
</dbReference>
<evidence type="ECO:0000313" key="7">
    <source>
        <dbReference type="EMBL" id="RJX50568.1"/>
    </source>
</evidence>
<dbReference type="InterPro" id="IPR011006">
    <property type="entry name" value="CheY-like_superfamily"/>
</dbReference>
<dbReference type="Pfam" id="PF04967">
    <property type="entry name" value="HTH_10"/>
    <property type="match status" value="1"/>
</dbReference>
<dbReference type="SUPFAM" id="SSF55781">
    <property type="entry name" value="GAF domain-like"/>
    <property type="match status" value="1"/>
</dbReference>
<dbReference type="InterPro" id="IPR003018">
    <property type="entry name" value="GAF"/>
</dbReference>
<dbReference type="SMART" id="SM00448">
    <property type="entry name" value="REC"/>
    <property type="match status" value="1"/>
</dbReference>
<dbReference type="InterPro" id="IPR001789">
    <property type="entry name" value="Sig_transdc_resp-reg_receiver"/>
</dbReference>
<organism evidence="7 8">
    <name type="scientific">Halonotius pteroides</name>
    <dbReference type="NCBI Taxonomy" id="268735"/>
    <lineage>
        <taxon>Archaea</taxon>
        <taxon>Methanobacteriati</taxon>
        <taxon>Methanobacteriota</taxon>
        <taxon>Stenosarchaea group</taxon>
        <taxon>Halobacteria</taxon>
        <taxon>Halobacteriales</taxon>
        <taxon>Haloferacaceae</taxon>
        <taxon>Halonotius</taxon>
    </lineage>
</organism>
<dbReference type="CDD" id="cd00156">
    <property type="entry name" value="REC"/>
    <property type="match status" value="1"/>
</dbReference>
<keyword evidence="4" id="KW-0804">Transcription</keyword>
<comment type="caution">
    <text evidence="7">The sequence shown here is derived from an EMBL/GenBank/DDBJ whole genome shotgun (WGS) entry which is preliminary data.</text>
</comment>
<sequence>MPVLLVDDDPQWARATARLLETTEPKLEVTIANSLTAGREVLDAEPWRCIICDYQLGDGTGFDLLEDVQEETQDCPFLLVTGRGDEQIASQAISRGVTDYIIKNHDDSEATLIGNRVRNAIASANFQRQLSREYQSKTAILDLLRSTTLSEGLLGQFCRILVEENQYTGAWIGAVDTDSERAVVPRAVTGCQAYLEAVTGSAGIRSDSADPATQVLSRDEPVVVSVPESQDSEGVPTAYKLVSERWAELAREHGFTTAAALPITYDDVRIGTLCVYLTPNDPPLTGRRWKTLTEYADVIGHAQHNEELAQSLLGDPSQWVELEITDPSLPLAELTSTLGGSTCARVLSTRRQDDGTLQYLTMIADSSIEEIEAAAEESGTFELKSPVETAAGIRCDVYSAVFPPEATLVIHSARVEEITATNGTVHLISAVPDHATATTIIDTLKEQFETVTMTALWNTERESPEELSSPLASLTDKQESVLRQAYFRGYFERPRQVSASELAQTLGIARATMTQHLRAAQQKVFDELLDE</sequence>
<dbReference type="InterPro" id="IPR007050">
    <property type="entry name" value="HTH_bacterioopsin"/>
</dbReference>
<keyword evidence="8" id="KW-1185">Reference proteome</keyword>
<keyword evidence="1" id="KW-0808">Transferase</keyword>
<dbReference type="AlphaFoldDB" id="A0A3A6Q1J2"/>
<proteinExistence type="predicted"/>
<feature type="domain" description="Response regulatory" evidence="6">
    <location>
        <begin position="2"/>
        <end position="118"/>
    </location>
</feature>
<dbReference type="Pfam" id="PF00072">
    <property type="entry name" value="Response_reg"/>
    <property type="match status" value="1"/>
</dbReference>
<dbReference type="GO" id="GO:0016301">
    <property type="term" value="F:kinase activity"/>
    <property type="evidence" value="ECO:0007669"/>
    <property type="project" value="UniProtKB-KW"/>
</dbReference>
<feature type="modified residue" description="4-aspartylphosphate" evidence="5">
    <location>
        <position position="53"/>
    </location>
</feature>
<dbReference type="SUPFAM" id="SSF52172">
    <property type="entry name" value="CheY-like"/>
    <property type="match status" value="1"/>
</dbReference>
<dbReference type="RefSeq" id="WP_120083748.1">
    <property type="nucleotide sequence ID" value="NZ_QMDW01000005.1"/>
</dbReference>
<evidence type="ECO:0000256" key="4">
    <source>
        <dbReference type="ARBA" id="ARBA00023163"/>
    </source>
</evidence>
<reference evidence="7 8" key="1">
    <citation type="submission" date="2018-06" db="EMBL/GenBank/DDBJ databases">
        <title>Halonotius sp. F13-13 a new haloarchaeeon isolated from a solar saltern from Isla Cristina, Huelva, Spain.</title>
        <authorList>
            <person name="Duran-Viseras A."/>
            <person name="Sanchez-Porro C."/>
            <person name="Ventosa A."/>
        </authorList>
    </citation>
    <scope>NUCLEOTIDE SEQUENCE [LARGE SCALE GENOMIC DNA]</scope>
    <source>
        <strain evidence="7 8">CECT 7525</strain>
    </source>
</reference>
<evidence type="ECO:0000256" key="5">
    <source>
        <dbReference type="PROSITE-ProRule" id="PRU00169"/>
    </source>
</evidence>